<keyword evidence="1" id="KW-0472">Membrane</keyword>
<feature type="transmembrane region" description="Helical" evidence="1">
    <location>
        <begin position="25"/>
        <end position="43"/>
    </location>
</feature>
<evidence type="ECO:0000313" key="2">
    <source>
        <dbReference type="EMBL" id="KHD97653.1"/>
    </source>
</evidence>
<comment type="caution">
    <text evidence="2">The sequence shown here is derived from an EMBL/GenBank/DDBJ whole genome shotgun (WGS) entry which is preliminary data.</text>
</comment>
<dbReference type="Proteomes" id="UP000030466">
    <property type="component" value="Unassembled WGS sequence"/>
</dbReference>
<dbReference type="EMBL" id="JSUH01000006">
    <property type="protein sequence ID" value="KHD97653.1"/>
    <property type="molecule type" value="Genomic_DNA"/>
</dbReference>
<dbReference type="AlphaFoldDB" id="A0A0A6VTQ0"/>
<proteinExistence type="predicted"/>
<accession>A0A0A6VTQ0</accession>
<organism evidence="2 3">
    <name type="scientific">Kocuria rosea subsp. polaris</name>
    <dbReference type="NCBI Taxonomy" id="136273"/>
    <lineage>
        <taxon>Bacteria</taxon>
        <taxon>Bacillati</taxon>
        <taxon>Actinomycetota</taxon>
        <taxon>Actinomycetes</taxon>
        <taxon>Micrococcales</taxon>
        <taxon>Micrococcaceae</taxon>
        <taxon>Kocuria</taxon>
    </lineage>
</organism>
<dbReference type="InterPro" id="IPR024006">
    <property type="entry name" value="Alt_signal_exp_actinobact"/>
</dbReference>
<keyword evidence="1" id="KW-1133">Transmembrane helix</keyword>
<name>A0A0A6VTQ0_KOCRO</name>
<evidence type="ECO:0008006" key="4">
    <source>
        <dbReference type="Google" id="ProtNLM"/>
    </source>
</evidence>
<keyword evidence="3" id="KW-1185">Reference proteome</keyword>
<reference evidence="2 3" key="1">
    <citation type="journal article" date="2003" name="Int. J. Syst. Evol. Microbiol.">
        <title>Kocuria polaris sp. nov., an orange-pigmented psychrophilic bacterium isolated from an Antarctic cyanobacterial mat sample.</title>
        <authorList>
            <person name="Reddy G.S."/>
            <person name="Prakash J.S."/>
            <person name="Prabahar V."/>
            <person name="Matsumoto G.I."/>
            <person name="Stackebrandt E."/>
            <person name="Shivaji S."/>
        </authorList>
    </citation>
    <scope>NUCLEOTIDE SEQUENCE [LARGE SCALE GENOMIC DNA]</scope>
    <source>
        <strain evidence="2 3">CMS 76or</strain>
    </source>
</reference>
<dbReference type="NCBIfam" id="TIGR04089">
    <property type="entry name" value="exp_by_SipW_III"/>
    <property type="match status" value="1"/>
</dbReference>
<keyword evidence="1" id="KW-0812">Transmembrane</keyword>
<protein>
    <recommendedName>
        <fullName evidence="4">Alternate-type signal peptide domain-containing protein</fullName>
    </recommendedName>
</protein>
<evidence type="ECO:0000313" key="3">
    <source>
        <dbReference type="Proteomes" id="UP000030466"/>
    </source>
</evidence>
<sequence>MNTAAQTPLSESTAKAGRNRRAGKAVLAGAVAVGLLAAGGGTFSKWSDDKDIFAAGTSVSTGKLQLGKITTTQWSDQHGVLEDFGSFEMVPGDSLSYTVGSSVVAEGKNVTGTLSVDTSELPTGIQQMLAHGALGYDATITGLADQDTDGDGKYRVTPADNGQPITVTAKITWPEQLTNGQTMQDENFALDAMKLTLVQNV</sequence>
<dbReference type="RefSeq" id="WP_035925899.1">
    <property type="nucleotide sequence ID" value="NZ_JSUH01000006.1"/>
</dbReference>
<gene>
    <name evidence="2" type="ORF">GY22_08020</name>
</gene>
<evidence type="ECO:0000256" key="1">
    <source>
        <dbReference type="SAM" id="Phobius"/>
    </source>
</evidence>